<name>N4X404_COCH4</name>
<organism evidence="2 3">
    <name type="scientific">Cochliobolus heterostrophus (strain C4 / ATCC 48331 / race T)</name>
    <name type="common">Southern corn leaf blight fungus</name>
    <name type="synonym">Bipolaris maydis</name>
    <dbReference type="NCBI Taxonomy" id="665024"/>
    <lineage>
        <taxon>Eukaryota</taxon>
        <taxon>Fungi</taxon>
        <taxon>Dikarya</taxon>
        <taxon>Ascomycota</taxon>
        <taxon>Pezizomycotina</taxon>
        <taxon>Dothideomycetes</taxon>
        <taxon>Pleosporomycetidae</taxon>
        <taxon>Pleosporales</taxon>
        <taxon>Pleosporineae</taxon>
        <taxon>Pleosporaceae</taxon>
        <taxon>Bipolaris</taxon>
    </lineage>
</organism>
<dbReference type="PANTHER" id="PTHR46082">
    <property type="entry name" value="ATP/GTP-BINDING PROTEIN-RELATED"/>
    <property type="match status" value="1"/>
</dbReference>
<sequence>MSPQLCREDYTVGWVCAIPVELAAAREMLDEEHAALEQDLHDENIYYLGSVVGHNVVIVCLPNGRIGNNSAAAVATQMKAAFKGIRFSLMVGIGGGVPSAEADIRLGDVVVSKPDKTFGGVVQYDSGKAALSGFKRTGSLNSPPQILLAALTSVQANKILGRSKMAEYTAKLAPKFQRDKAGADILFKATYDHEGGPTCDKCKKERQEVRKVRKSDDEVAIHYGTIASGNQVIKNAAERDLVSAQLGGVLCFEMEAAGLVNSFQCLVIRGISDYADSHKNDQWQACAAATAAAYGKEVLSVIPPANVREQVELAGMARSPTTTRF</sequence>
<dbReference type="GO" id="GO:0003824">
    <property type="term" value="F:catalytic activity"/>
    <property type="evidence" value="ECO:0007669"/>
    <property type="project" value="InterPro"/>
</dbReference>
<dbReference type="AlphaFoldDB" id="N4X404"/>
<reference evidence="2 3" key="1">
    <citation type="journal article" date="2012" name="PLoS Pathog.">
        <title>Diverse lifestyles and strategies of plant pathogenesis encoded in the genomes of eighteen Dothideomycetes fungi.</title>
        <authorList>
            <person name="Ohm R.A."/>
            <person name="Feau N."/>
            <person name="Henrissat B."/>
            <person name="Schoch C.L."/>
            <person name="Horwitz B.A."/>
            <person name="Barry K.W."/>
            <person name="Condon B.J."/>
            <person name="Copeland A.C."/>
            <person name="Dhillon B."/>
            <person name="Glaser F."/>
            <person name="Hesse C.N."/>
            <person name="Kosti I."/>
            <person name="LaButti K."/>
            <person name="Lindquist E.A."/>
            <person name="Lucas S."/>
            <person name="Salamov A.A."/>
            <person name="Bradshaw R.E."/>
            <person name="Ciuffetti L."/>
            <person name="Hamelin R.C."/>
            <person name="Kema G.H.J."/>
            <person name="Lawrence C."/>
            <person name="Scott J.A."/>
            <person name="Spatafora J.W."/>
            <person name="Turgeon B.G."/>
            <person name="de Wit P.J.G.M."/>
            <person name="Zhong S."/>
            <person name="Goodwin S.B."/>
            <person name="Grigoriev I.V."/>
        </authorList>
    </citation>
    <scope>NUCLEOTIDE SEQUENCE [LARGE SCALE GENOMIC DNA]</scope>
    <source>
        <strain evidence="3">C4 / ATCC 48331 / race T</strain>
    </source>
</reference>
<feature type="domain" description="Nucleoside phosphorylase" evidence="1">
    <location>
        <begin position="12"/>
        <end position="285"/>
    </location>
</feature>
<evidence type="ECO:0000313" key="3">
    <source>
        <dbReference type="Proteomes" id="UP000012338"/>
    </source>
</evidence>
<dbReference type="InterPro" id="IPR035994">
    <property type="entry name" value="Nucleoside_phosphorylase_sf"/>
</dbReference>
<gene>
    <name evidence="2" type="ORF">COCC4DRAFT_58646</name>
</gene>
<dbReference type="GO" id="GO:0009116">
    <property type="term" value="P:nucleoside metabolic process"/>
    <property type="evidence" value="ECO:0007669"/>
    <property type="project" value="InterPro"/>
</dbReference>
<accession>N4X404</accession>
<reference evidence="3" key="2">
    <citation type="journal article" date="2013" name="PLoS Genet.">
        <title>Comparative genome structure, secondary metabolite, and effector coding capacity across Cochliobolus pathogens.</title>
        <authorList>
            <person name="Condon B.J."/>
            <person name="Leng Y."/>
            <person name="Wu D."/>
            <person name="Bushley K.E."/>
            <person name="Ohm R.A."/>
            <person name="Otillar R."/>
            <person name="Martin J."/>
            <person name="Schackwitz W."/>
            <person name="Grimwood J."/>
            <person name="MohdZainudin N."/>
            <person name="Xue C."/>
            <person name="Wang R."/>
            <person name="Manning V.A."/>
            <person name="Dhillon B."/>
            <person name="Tu Z.J."/>
            <person name="Steffenson B.J."/>
            <person name="Salamov A."/>
            <person name="Sun H."/>
            <person name="Lowry S."/>
            <person name="LaButti K."/>
            <person name="Han J."/>
            <person name="Copeland A."/>
            <person name="Lindquist E."/>
            <person name="Barry K."/>
            <person name="Schmutz J."/>
            <person name="Baker S.E."/>
            <person name="Ciuffetti L.M."/>
            <person name="Grigoriev I.V."/>
            <person name="Zhong S."/>
            <person name="Turgeon B.G."/>
        </authorList>
    </citation>
    <scope>NUCLEOTIDE SEQUENCE [LARGE SCALE GENOMIC DNA]</scope>
    <source>
        <strain evidence="3">C4 / ATCC 48331 / race T</strain>
    </source>
</reference>
<dbReference type="PANTHER" id="PTHR46082:SF11">
    <property type="entry name" value="AAA+ ATPASE DOMAIN-CONTAINING PROTEIN-RELATED"/>
    <property type="match status" value="1"/>
</dbReference>
<dbReference type="InterPro" id="IPR000845">
    <property type="entry name" value="Nucleoside_phosphorylase_d"/>
</dbReference>
<dbReference type="OrthoDB" id="1577640at2759"/>
<protein>
    <recommendedName>
        <fullName evidence="1">Nucleoside phosphorylase domain-containing protein</fullName>
    </recommendedName>
</protein>
<dbReference type="EMBL" id="KB733449">
    <property type="protein sequence ID" value="ENI07749.1"/>
    <property type="molecule type" value="Genomic_DNA"/>
</dbReference>
<dbReference type="SUPFAM" id="SSF53167">
    <property type="entry name" value="Purine and uridine phosphorylases"/>
    <property type="match status" value="1"/>
</dbReference>
<dbReference type="Pfam" id="PF01048">
    <property type="entry name" value="PNP_UDP_1"/>
    <property type="match status" value="1"/>
</dbReference>
<evidence type="ECO:0000313" key="2">
    <source>
        <dbReference type="EMBL" id="ENI07749.1"/>
    </source>
</evidence>
<dbReference type="Gene3D" id="3.40.50.1580">
    <property type="entry name" value="Nucleoside phosphorylase domain"/>
    <property type="match status" value="1"/>
</dbReference>
<proteinExistence type="predicted"/>
<dbReference type="Proteomes" id="UP000012338">
    <property type="component" value="Unassembled WGS sequence"/>
</dbReference>
<dbReference type="HOGENOM" id="CLU_000288_34_22_1"/>
<keyword evidence="3" id="KW-1185">Reference proteome</keyword>
<dbReference type="InterPro" id="IPR053137">
    <property type="entry name" value="NLR-like"/>
</dbReference>
<evidence type="ECO:0000259" key="1">
    <source>
        <dbReference type="Pfam" id="PF01048"/>
    </source>
</evidence>